<evidence type="ECO:0000313" key="3">
    <source>
        <dbReference type="EMBL" id="QKE90513.1"/>
    </source>
</evidence>
<protein>
    <submittedName>
        <fullName evidence="3">Biotin--[acetyl-CoA-carboxylase] ligase</fullName>
        <ecNumber evidence="3">6.3.4.15</ecNumber>
    </submittedName>
</protein>
<keyword evidence="4" id="KW-1185">Reference proteome</keyword>
<evidence type="ECO:0000256" key="1">
    <source>
        <dbReference type="ARBA" id="ARBA00022598"/>
    </source>
</evidence>
<dbReference type="PANTHER" id="PTHR12835">
    <property type="entry name" value="BIOTIN PROTEIN LIGASE"/>
    <property type="match status" value="1"/>
</dbReference>
<dbReference type="PROSITE" id="PS51733">
    <property type="entry name" value="BPL_LPL_CATALYTIC"/>
    <property type="match status" value="1"/>
</dbReference>
<dbReference type="InterPro" id="IPR045864">
    <property type="entry name" value="aa-tRNA-synth_II/BPL/LPL"/>
</dbReference>
<proteinExistence type="predicted"/>
<dbReference type="Pfam" id="PF03099">
    <property type="entry name" value="BPL_LplA_LipB"/>
    <property type="match status" value="1"/>
</dbReference>
<reference evidence="3 4" key="1">
    <citation type="journal article" date="2014" name="World J. Microbiol. Biotechnol.">
        <title>Biodiversity and physiological characteristics of Antarctic and Arctic lichens-associated bacteria.</title>
        <authorList>
            <person name="Lee Y.M."/>
            <person name="Kim E.H."/>
            <person name="Lee H.K."/>
            <person name="Hong S.G."/>
        </authorList>
    </citation>
    <scope>NUCLEOTIDE SEQUENCE [LARGE SCALE GENOMIC DNA]</scope>
    <source>
        <strain evidence="3 4">PAMC 26569</strain>
    </source>
</reference>
<dbReference type="PANTHER" id="PTHR12835:SF5">
    <property type="entry name" value="BIOTIN--PROTEIN LIGASE"/>
    <property type="match status" value="1"/>
</dbReference>
<dbReference type="SUPFAM" id="SSF55681">
    <property type="entry name" value="Class II aaRS and biotin synthetases"/>
    <property type="match status" value="1"/>
</dbReference>
<dbReference type="GO" id="GO:0005737">
    <property type="term" value="C:cytoplasm"/>
    <property type="evidence" value="ECO:0007669"/>
    <property type="project" value="TreeGrafter"/>
</dbReference>
<sequence>MNGGHDWRLVVHDSLPSTSDSCIARAEAGEEAGLAILALQQTRARGSRGRGWIEPPAGNLAMSVLLRPEGGFGLLARWPLLAGLALHQALSHDDPDGRLSLKWPNDLMLDGCKLGGILIERGANDGHDWLVIGFGANLLSAPELPDRVAACMAELGPPPSAREVAARLLVGLDEWIERGSTHGFAAIRSDWLDRAHPIGTPLAVRDRGEQRAGSFAGLSTDGALLLDVAGCEQRIDTGEILLLGGH</sequence>
<dbReference type="Proteomes" id="UP000500767">
    <property type="component" value="Chromosome"/>
</dbReference>
<name>A0A6M8HPW7_9PROT</name>
<dbReference type="CDD" id="cd16442">
    <property type="entry name" value="BPL"/>
    <property type="match status" value="1"/>
</dbReference>
<dbReference type="GO" id="GO:0004077">
    <property type="term" value="F:biotin--[biotin carboxyl-carrier protein] ligase activity"/>
    <property type="evidence" value="ECO:0007669"/>
    <property type="project" value="UniProtKB-EC"/>
</dbReference>
<accession>A0A6M8HPW7</accession>
<evidence type="ECO:0000313" key="4">
    <source>
        <dbReference type="Proteomes" id="UP000500767"/>
    </source>
</evidence>
<dbReference type="InterPro" id="IPR004408">
    <property type="entry name" value="Biotin_CoA_COase_ligase"/>
</dbReference>
<dbReference type="KEGG" id="lck:HN018_11110"/>
<feature type="domain" description="BPL/LPL catalytic" evidence="2">
    <location>
        <begin position="1"/>
        <end position="180"/>
    </location>
</feature>
<keyword evidence="1 3" id="KW-0436">Ligase</keyword>
<dbReference type="InterPro" id="IPR004143">
    <property type="entry name" value="BPL_LPL_catalytic"/>
</dbReference>
<dbReference type="Gene3D" id="3.30.930.10">
    <property type="entry name" value="Bira Bifunctional Protein, Domain 2"/>
    <property type="match status" value="1"/>
</dbReference>
<evidence type="ECO:0000259" key="2">
    <source>
        <dbReference type="PROSITE" id="PS51733"/>
    </source>
</evidence>
<dbReference type="EMBL" id="CP053708">
    <property type="protein sequence ID" value="QKE90513.1"/>
    <property type="molecule type" value="Genomic_DNA"/>
</dbReference>
<dbReference type="EC" id="6.3.4.15" evidence="3"/>
<dbReference type="NCBIfam" id="TIGR00121">
    <property type="entry name" value="birA_ligase"/>
    <property type="match status" value="1"/>
</dbReference>
<dbReference type="AlphaFoldDB" id="A0A6M8HPW7"/>
<gene>
    <name evidence="3" type="ORF">HN018_11110</name>
</gene>
<organism evidence="3 4">
    <name type="scientific">Lichenicola cladoniae</name>
    <dbReference type="NCBI Taxonomy" id="1484109"/>
    <lineage>
        <taxon>Bacteria</taxon>
        <taxon>Pseudomonadati</taxon>
        <taxon>Pseudomonadota</taxon>
        <taxon>Alphaproteobacteria</taxon>
        <taxon>Acetobacterales</taxon>
        <taxon>Acetobacteraceae</taxon>
        <taxon>Lichenicola</taxon>
    </lineage>
</organism>
<dbReference type="RefSeq" id="WP_171835460.1">
    <property type="nucleotide sequence ID" value="NZ_CP053708.1"/>
</dbReference>